<dbReference type="Pfam" id="PF01248">
    <property type="entry name" value="Ribosomal_L7Ae"/>
    <property type="match status" value="1"/>
</dbReference>
<evidence type="ECO:0000313" key="3">
    <source>
        <dbReference type="Proteomes" id="UP000191554"/>
    </source>
</evidence>
<keyword evidence="3" id="KW-1185">Reference proteome</keyword>
<reference evidence="2 3" key="1">
    <citation type="submission" date="2017-03" db="EMBL/GenBank/DDBJ databases">
        <title>Genome sequence of Clostridium hungatei DSM 14427.</title>
        <authorList>
            <person name="Poehlein A."/>
            <person name="Daniel R."/>
        </authorList>
    </citation>
    <scope>NUCLEOTIDE SEQUENCE [LARGE SCALE GENOMIC DNA]</scope>
    <source>
        <strain evidence="2 3">DSM 14427</strain>
    </source>
</reference>
<dbReference type="STRING" id="48256.CLHUN_13360"/>
<evidence type="ECO:0000313" key="2">
    <source>
        <dbReference type="EMBL" id="OPX44782.1"/>
    </source>
</evidence>
<dbReference type="EMBL" id="MZGX01000007">
    <property type="protein sequence ID" value="OPX44782.1"/>
    <property type="molecule type" value="Genomic_DNA"/>
</dbReference>
<gene>
    <name evidence="2" type="primary">rplGB</name>
    <name evidence="2" type="ORF">CLHUN_13360</name>
</gene>
<proteinExistence type="predicted"/>
<organism evidence="2 3">
    <name type="scientific">Ruminiclostridium hungatei</name>
    <name type="common">Clostridium hungatei</name>
    <dbReference type="NCBI Taxonomy" id="48256"/>
    <lineage>
        <taxon>Bacteria</taxon>
        <taxon>Bacillati</taxon>
        <taxon>Bacillota</taxon>
        <taxon>Clostridia</taxon>
        <taxon>Eubacteriales</taxon>
        <taxon>Oscillospiraceae</taxon>
        <taxon>Ruminiclostridium</taxon>
    </lineage>
</organism>
<comment type="caution">
    <text evidence="2">The sequence shown here is derived from an EMBL/GenBank/DDBJ whole genome shotgun (WGS) entry which is preliminary data.</text>
</comment>
<accession>A0A1V4SLM1</accession>
<dbReference type="Gene3D" id="3.30.1330.30">
    <property type="match status" value="1"/>
</dbReference>
<dbReference type="Proteomes" id="UP000191554">
    <property type="component" value="Unassembled WGS sequence"/>
</dbReference>
<dbReference type="PRINTS" id="PR00884">
    <property type="entry name" value="RIBOSOMALHS6"/>
</dbReference>
<dbReference type="InterPro" id="IPR029064">
    <property type="entry name" value="Ribosomal_eL30-like_sf"/>
</dbReference>
<dbReference type="AlphaFoldDB" id="A0A1V4SLM1"/>
<sequence>MLLEDLRHCKKTVGVKQSTKAVENGVAASVIIARDCEQRVVRAIIELCEKTSVPVTYADSMKQLGKACGIEVDAAVACILK</sequence>
<evidence type="ECO:0000259" key="1">
    <source>
        <dbReference type="Pfam" id="PF01248"/>
    </source>
</evidence>
<dbReference type="SUPFAM" id="SSF55315">
    <property type="entry name" value="L30e-like"/>
    <property type="match status" value="1"/>
</dbReference>
<dbReference type="InterPro" id="IPR004038">
    <property type="entry name" value="Ribosomal_eL8/eL30/eS12/Gad45"/>
</dbReference>
<feature type="domain" description="Ribosomal protein eL8/eL30/eS12/Gadd45" evidence="1">
    <location>
        <begin position="9"/>
        <end position="79"/>
    </location>
</feature>
<protein>
    <submittedName>
        <fullName evidence="2">Ribosome-associated protein L7Ae-like protein</fullName>
    </submittedName>
</protein>
<name>A0A1V4SLM1_RUMHU</name>